<keyword evidence="2" id="KW-0859">Xylose metabolism</keyword>
<dbReference type="SUPFAM" id="SSF53067">
    <property type="entry name" value="Actin-like ATPase domain"/>
    <property type="match status" value="2"/>
</dbReference>
<dbReference type="Proteomes" id="UP001187346">
    <property type="component" value="Unassembled WGS sequence"/>
</dbReference>
<evidence type="ECO:0000313" key="7">
    <source>
        <dbReference type="Proteomes" id="UP001187346"/>
    </source>
</evidence>
<organism evidence="6 7">
    <name type="scientific">Streptomyces prunicolor</name>
    <dbReference type="NCBI Taxonomy" id="67348"/>
    <lineage>
        <taxon>Bacteria</taxon>
        <taxon>Bacillati</taxon>
        <taxon>Actinomycetota</taxon>
        <taxon>Actinomycetes</taxon>
        <taxon>Kitasatosporales</taxon>
        <taxon>Streptomycetaceae</taxon>
        <taxon>Streptomyces</taxon>
    </lineage>
</organism>
<keyword evidence="2" id="KW-0119">Carbohydrate metabolism</keyword>
<keyword evidence="4 6" id="KW-0418">Kinase</keyword>
<reference evidence="6 7" key="1">
    <citation type="submission" date="2023-10" db="EMBL/GenBank/DDBJ databases">
        <title>Characterization of rhizosphere-enriched actinobacteria from wheat plants lab-grown on chernevaya soil.</title>
        <authorList>
            <person name="Tikhonova E.N."/>
            <person name="Konopkin A."/>
            <person name="Kravchenko I.K."/>
        </authorList>
    </citation>
    <scope>NUCLEOTIDE SEQUENCE [LARGE SCALE GENOMIC DNA]</scope>
    <source>
        <strain evidence="6 7">RR29</strain>
    </source>
</reference>
<dbReference type="Gene3D" id="3.30.420.40">
    <property type="match status" value="2"/>
</dbReference>
<proteinExistence type="inferred from homology"/>
<dbReference type="InterPro" id="IPR018484">
    <property type="entry name" value="FGGY_N"/>
</dbReference>
<comment type="caution">
    <text evidence="6">The sequence shown here is derived from an EMBL/GenBank/DDBJ whole genome shotgun (WGS) entry which is preliminary data.</text>
</comment>
<evidence type="ECO:0000256" key="3">
    <source>
        <dbReference type="ARBA" id="ARBA00022679"/>
    </source>
</evidence>
<evidence type="ECO:0000259" key="5">
    <source>
        <dbReference type="Pfam" id="PF00370"/>
    </source>
</evidence>
<dbReference type="PANTHER" id="PTHR43095">
    <property type="entry name" value="SUGAR KINASE"/>
    <property type="match status" value="1"/>
</dbReference>
<keyword evidence="3" id="KW-0808">Transferase</keyword>
<evidence type="ECO:0000313" key="6">
    <source>
        <dbReference type="EMBL" id="MDV7217502.1"/>
    </source>
</evidence>
<comment type="similarity">
    <text evidence="1">Belongs to the FGGY kinase family.</text>
</comment>
<evidence type="ECO:0000256" key="2">
    <source>
        <dbReference type="ARBA" id="ARBA00022629"/>
    </source>
</evidence>
<sequence length="455" mass="47214">MGTSPQRADAVLGIDIGSTNVKVVALDSAGHVVTRVRRATPRSVDDPSIDAARLFECLEEMAVEACGERYAIAALCAAGIGEDGILADASLTPLTSALAWFDPRRTELFDELRHHLDPADDVGTSTDAARTLVGWAWARHQPGADRAATWLALTDYAACRWSGTAFLSDTLAARTGAWRPRARTWHTSRVHATLGTADLLPTVMPTGTVVGDVRSERLRNAGVLRPGALVVAGGHDHPVGGWGVHQLRPGAILDSMGTAEVVVAQTPAPPSHVPEAVDVSPGIHNTFGATVLHVEELARNVAWASRDPAVADALDRLISGNATPDDHLFSDTFHPGAAGGHTPFYAPRSASDPHSRASAVLGALARRGGLAVAAVQALTEPDAPVYTAGGWARSRGWLDIKQAVTGTAARVIAEPEVTAVGAALLAARALGWKPSVTAALNAGAEAGPRGAAAGR</sequence>
<dbReference type="RefSeq" id="WP_317771797.1">
    <property type="nucleotide sequence ID" value="NZ_JAWMAJ010000046.1"/>
</dbReference>
<dbReference type="GO" id="GO:0016301">
    <property type="term" value="F:kinase activity"/>
    <property type="evidence" value="ECO:0007669"/>
    <property type="project" value="UniProtKB-KW"/>
</dbReference>
<dbReference type="PANTHER" id="PTHR43095:SF5">
    <property type="entry name" value="XYLULOSE KINASE"/>
    <property type="match status" value="1"/>
</dbReference>
<dbReference type="InterPro" id="IPR050406">
    <property type="entry name" value="FGGY_Carb_Kinase"/>
</dbReference>
<keyword evidence="7" id="KW-1185">Reference proteome</keyword>
<feature type="domain" description="Carbohydrate kinase FGGY N-terminal" evidence="5">
    <location>
        <begin position="11"/>
        <end position="239"/>
    </location>
</feature>
<dbReference type="Pfam" id="PF00370">
    <property type="entry name" value="FGGY_N"/>
    <property type="match status" value="1"/>
</dbReference>
<dbReference type="EMBL" id="JAWMAJ010000046">
    <property type="protein sequence ID" value="MDV7217502.1"/>
    <property type="molecule type" value="Genomic_DNA"/>
</dbReference>
<dbReference type="CDD" id="cd07773">
    <property type="entry name" value="ASKHA_NBD_FGGY_FK"/>
    <property type="match status" value="1"/>
</dbReference>
<evidence type="ECO:0000256" key="4">
    <source>
        <dbReference type="ARBA" id="ARBA00022777"/>
    </source>
</evidence>
<dbReference type="InterPro" id="IPR043129">
    <property type="entry name" value="ATPase_NBD"/>
</dbReference>
<protein>
    <submittedName>
        <fullName evidence="6">FGGY family carbohydrate kinase</fullName>
    </submittedName>
</protein>
<name>A0ABU4FA96_9ACTN</name>
<gene>
    <name evidence="6" type="ORF">R5A26_16240</name>
</gene>
<evidence type="ECO:0000256" key="1">
    <source>
        <dbReference type="ARBA" id="ARBA00009156"/>
    </source>
</evidence>
<accession>A0ABU4FA96</accession>